<dbReference type="EMBL" id="JAKLTY010000007">
    <property type="protein sequence ID" value="MCG2627554.1"/>
    <property type="molecule type" value="Genomic_DNA"/>
</dbReference>
<dbReference type="PANTHER" id="PTHR14226">
    <property type="entry name" value="NEUROPATHY TARGET ESTERASE/SWISS CHEESE D.MELANOGASTER"/>
    <property type="match status" value="1"/>
</dbReference>
<dbReference type="CDD" id="cd07209">
    <property type="entry name" value="Pat_hypo_Ecoli_Z1214_like"/>
    <property type="match status" value="1"/>
</dbReference>
<dbReference type="GO" id="GO:0016787">
    <property type="term" value="F:hydrolase activity"/>
    <property type="evidence" value="ECO:0007669"/>
    <property type="project" value="UniProtKB-UniRule"/>
</dbReference>
<evidence type="ECO:0000259" key="5">
    <source>
        <dbReference type="PROSITE" id="PS51635"/>
    </source>
</evidence>
<keyword evidence="2 4" id="KW-0442">Lipid degradation</keyword>
<sequence length="373" mass="40484">MDALAKDKVEVGLVLQGGGALGAYEFGAIEALLELMDTVDRAGRTITLAAVTGVSIGAINAACVVGAADRADAKLRLNGLWSELSLGNHWWGIADHDLALFGVHGFYKQRYDYWDVLNWKNFYDTSPMLETLKNHVDFAALNASPTAFVVTAVDVASGELTRFRNHPRKDEQQIAIKPQHVLASGSLPPGFPATPIDNRTFWDGGIVDNTPLGDAIEAFSGAADVDRILVVMNLFRNKRAAPKNMIEVNDRLSELRYGNRLRQDGANAAVINELLQTIEALSAAVPEAARTPDLDRRVTQAQRFKTLGAITNIDLADSDLVKAAGLLEEAEDSGAIRDFSAGGIERRRKAGYRLAQVKLDEVFKARGLLPALH</sequence>
<feature type="short sequence motif" description="GXGXXG" evidence="4">
    <location>
        <begin position="17"/>
        <end position="22"/>
    </location>
</feature>
<name>A0A9X1U9N5_9BRAD</name>
<dbReference type="PANTHER" id="PTHR14226:SF57">
    <property type="entry name" value="BLR7027 PROTEIN"/>
    <property type="match status" value="1"/>
</dbReference>
<keyword evidence="1 4" id="KW-0378">Hydrolase</keyword>
<dbReference type="InterPro" id="IPR016035">
    <property type="entry name" value="Acyl_Trfase/lysoPLipase"/>
</dbReference>
<dbReference type="AlphaFoldDB" id="A0A9X1U9N5"/>
<dbReference type="InterPro" id="IPR002641">
    <property type="entry name" value="PNPLA_dom"/>
</dbReference>
<evidence type="ECO:0000256" key="4">
    <source>
        <dbReference type="PROSITE-ProRule" id="PRU01161"/>
    </source>
</evidence>
<feature type="short sequence motif" description="DGA/G" evidence="4">
    <location>
        <begin position="203"/>
        <end position="205"/>
    </location>
</feature>
<proteinExistence type="predicted"/>
<dbReference type="Proteomes" id="UP001139054">
    <property type="component" value="Unassembled WGS sequence"/>
</dbReference>
<dbReference type="Gene3D" id="3.40.1090.10">
    <property type="entry name" value="Cytosolic phospholipase A2 catalytic domain"/>
    <property type="match status" value="1"/>
</dbReference>
<organism evidence="6 7">
    <name type="scientific">Bradyrhizobium zhengyangense</name>
    <dbReference type="NCBI Taxonomy" id="2911009"/>
    <lineage>
        <taxon>Bacteria</taxon>
        <taxon>Pseudomonadati</taxon>
        <taxon>Pseudomonadota</taxon>
        <taxon>Alphaproteobacteria</taxon>
        <taxon>Hyphomicrobiales</taxon>
        <taxon>Nitrobacteraceae</taxon>
        <taxon>Bradyrhizobium</taxon>
    </lineage>
</organism>
<evidence type="ECO:0000256" key="3">
    <source>
        <dbReference type="ARBA" id="ARBA00023098"/>
    </source>
</evidence>
<accession>A0A9X1U9N5</accession>
<comment type="caution">
    <text evidence="6">The sequence shown here is derived from an EMBL/GenBank/DDBJ whole genome shotgun (WGS) entry which is preliminary data.</text>
</comment>
<dbReference type="RefSeq" id="WP_237890283.1">
    <property type="nucleotide sequence ID" value="NZ_JAKLTY010000007.1"/>
</dbReference>
<protein>
    <submittedName>
        <fullName evidence="6">Patatin-like phospholipase family protein</fullName>
    </submittedName>
</protein>
<feature type="domain" description="PNPLA" evidence="5">
    <location>
        <begin position="13"/>
        <end position="216"/>
    </location>
</feature>
<dbReference type="SUPFAM" id="SSF52151">
    <property type="entry name" value="FabD/lysophospholipase-like"/>
    <property type="match status" value="1"/>
</dbReference>
<feature type="active site" description="Proton acceptor" evidence="4">
    <location>
        <position position="203"/>
    </location>
</feature>
<evidence type="ECO:0000256" key="1">
    <source>
        <dbReference type="ARBA" id="ARBA00022801"/>
    </source>
</evidence>
<evidence type="ECO:0000313" key="6">
    <source>
        <dbReference type="EMBL" id="MCG2627554.1"/>
    </source>
</evidence>
<feature type="short sequence motif" description="GXSXG" evidence="4">
    <location>
        <begin position="53"/>
        <end position="57"/>
    </location>
</feature>
<dbReference type="Pfam" id="PF01734">
    <property type="entry name" value="Patatin"/>
    <property type="match status" value="1"/>
</dbReference>
<dbReference type="PROSITE" id="PS51635">
    <property type="entry name" value="PNPLA"/>
    <property type="match status" value="1"/>
</dbReference>
<dbReference type="GO" id="GO:0016042">
    <property type="term" value="P:lipid catabolic process"/>
    <property type="evidence" value="ECO:0007669"/>
    <property type="project" value="UniProtKB-UniRule"/>
</dbReference>
<gene>
    <name evidence="6" type="ORF">L6654_13045</name>
</gene>
<reference evidence="6" key="1">
    <citation type="submission" date="2022-01" db="EMBL/GenBank/DDBJ databases">
        <title>Genome sequnece data of strain Bradyrhizobium sp. nov.</title>
        <authorList>
            <person name="Zhang J."/>
        </authorList>
    </citation>
    <scope>NUCLEOTIDE SEQUENCE</scope>
    <source>
        <strain evidence="6">WYCCWR 13023</strain>
    </source>
</reference>
<feature type="active site" description="Nucleophile" evidence="4">
    <location>
        <position position="55"/>
    </location>
</feature>
<evidence type="ECO:0000313" key="7">
    <source>
        <dbReference type="Proteomes" id="UP001139054"/>
    </source>
</evidence>
<keyword evidence="3 4" id="KW-0443">Lipid metabolism</keyword>
<dbReference type="InterPro" id="IPR050301">
    <property type="entry name" value="NTE"/>
</dbReference>
<evidence type="ECO:0000256" key="2">
    <source>
        <dbReference type="ARBA" id="ARBA00022963"/>
    </source>
</evidence>